<name>L8WGY3_THACA</name>
<dbReference type="AlphaFoldDB" id="L8WGY3"/>
<reference evidence="2 3" key="1">
    <citation type="journal article" date="2013" name="Nat. Commun.">
        <title>The evolution and pathogenic mechanisms of the rice sheath blight pathogen.</title>
        <authorList>
            <person name="Zheng A."/>
            <person name="Lin R."/>
            <person name="Xu L."/>
            <person name="Qin P."/>
            <person name="Tang C."/>
            <person name="Ai P."/>
            <person name="Zhang D."/>
            <person name="Liu Y."/>
            <person name="Sun Z."/>
            <person name="Feng H."/>
            <person name="Wang Y."/>
            <person name="Chen Y."/>
            <person name="Liang X."/>
            <person name="Fu R."/>
            <person name="Li Q."/>
            <person name="Zhang J."/>
            <person name="Yu X."/>
            <person name="Xie Z."/>
            <person name="Ding L."/>
            <person name="Guan P."/>
            <person name="Tang J."/>
            <person name="Liang Y."/>
            <person name="Wang S."/>
            <person name="Deng Q."/>
            <person name="Li S."/>
            <person name="Zhu J."/>
            <person name="Wang L."/>
            <person name="Liu H."/>
            <person name="Li P."/>
        </authorList>
    </citation>
    <scope>NUCLEOTIDE SEQUENCE [LARGE SCALE GENOMIC DNA]</scope>
    <source>
        <strain evidence="3">AG-1 IA</strain>
    </source>
</reference>
<dbReference type="EMBL" id="AFRT01005820">
    <property type="protein sequence ID" value="ELU35649.1"/>
    <property type="molecule type" value="Genomic_DNA"/>
</dbReference>
<comment type="caution">
    <text evidence="2">The sequence shown here is derived from an EMBL/GenBank/DDBJ whole genome shotgun (WGS) entry which is preliminary data.</text>
</comment>
<dbReference type="Proteomes" id="UP000011668">
    <property type="component" value="Unassembled WGS sequence"/>
</dbReference>
<sequence length="120" mass="13148">MRPGRICERQACGYSLRRESIAPKQACRKPFRAYQLWGSKGKTEAIYCKGSAESSHSRLLSRPDRAPSLLGGSAETISSSKPCLPSLEQVRMSTVSIGGMRVVPSRPGRVKYPGSYSRSL</sequence>
<accession>L8WGY3</accession>
<proteinExistence type="predicted"/>
<keyword evidence="3" id="KW-1185">Reference proteome</keyword>
<gene>
    <name evidence="2" type="ORF">AG1IA_10321</name>
</gene>
<evidence type="ECO:0000313" key="3">
    <source>
        <dbReference type="Proteomes" id="UP000011668"/>
    </source>
</evidence>
<feature type="region of interest" description="Disordered" evidence="1">
    <location>
        <begin position="53"/>
        <end position="81"/>
    </location>
</feature>
<dbReference type="HOGENOM" id="CLU_2051247_0_0_1"/>
<organism evidence="2 3">
    <name type="scientific">Thanatephorus cucumeris (strain AG1-IA)</name>
    <name type="common">Rice sheath blight fungus</name>
    <name type="synonym">Rhizoctonia solani</name>
    <dbReference type="NCBI Taxonomy" id="983506"/>
    <lineage>
        <taxon>Eukaryota</taxon>
        <taxon>Fungi</taxon>
        <taxon>Dikarya</taxon>
        <taxon>Basidiomycota</taxon>
        <taxon>Agaricomycotina</taxon>
        <taxon>Agaricomycetes</taxon>
        <taxon>Cantharellales</taxon>
        <taxon>Ceratobasidiaceae</taxon>
        <taxon>Rhizoctonia</taxon>
        <taxon>Rhizoctonia solani AG-1</taxon>
    </lineage>
</organism>
<protein>
    <submittedName>
        <fullName evidence="2">Uncharacterized protein</fullName>
    </submittedName>
</protein>
<evidence type="ECO:0000256" key="1">
    <source>
        <dbReference type="SAM" id="MobiDB-lite"/>
    </source>
</evidence>
<evidence type="ECO:0000313" key="2">
    <source>
        <dbReference type="EMBL" id="ELU35649.1"/>
    </source>
</evidence>